<dbReference type="Proteomes" id="UP000217771">
    <property type="component" value="Unassembled WGS sequence"/>
</dbReference>
<evidence type="ECO:0000313" key="11">
    <source>
        <dbReference type="EMBL" id="PAU78223.1"/>
    </source>
</evidence>
<evidence type="ECO:0000256" key="3">
    <source>
        <dbReference type="ARBA" id="ARBA00022475"/>
    </source>
</evidence>
<evidence type="ECO:0000256" key="9">
    <source>
        <dbReference type="RuleBase" id="RU369079"/>
    </source>
</evidence>
<evidence type="ECO:0000256" key="8">
    <source>
        <dbReference type="ARBA" id="ARBA00038436"/>
    </source>
</evidence>
<evidence type="ECO:0000256" key="4">
    <source>
        <dbReference type="ARBA" id="ARBA00022519"/>
    </source>
</evidence>
<keyword evidence="5 9" id="KW-0812">Transmembrane</keyword>
<feature type="transmembrane region" description="Helical" evidence="9">
    <location>
        <begin position="137"/>
        <end position="155"/>
    </location>
</feature>
<keyword evidence="4 9" id="KW-0997">Cell inner membrane</keyword>
<comment type="function">
    <text evidence="9">Part of the tripartite ATP-independent periplasmic (TRAP) transport system.</text>
</comment>
<dbReference type="OrthoDB" id="2085311at2"/>
<dbReference type="PANTHER" id="PTHR35011">
    <property type="entry name" value="2,3-DIKETO-L-GULONATE TRAP TRANSPORTER SMALL PERMEASE PROTEIN YIAM"/>
    <property type="match status" value="1"/>
</dbReference>
<dbReference type="InterPro" id="IPR007387">
    <property type="entry name" value="TRAP_DctQ"/>
</dbReference>
<comment type="subcellular location">
    <subcellularLocation>
        <location evidence="1 9">Cell inner membrane</location>
        <topology evidence="1 9">Multi-pass membrane protein</topology>
    </subcellularLocation>
</comment>
<feature type="transmembrane region" description="Helical" evidence="9">
    <location>
        <begin position="57"/>
        <end position="74"/>
    </location>
</feature>
<dbReference type="GO" id="GO:0022857">
    <property type="term" value="F:transmembrane transporter activity"/>
    <property type="evidence" value="ECO:0007669"/>
    <property type="project" value="UniProtKB-UniRule"/>
</dbReference>
<gene>
    <name evidence="11" type="ORF">CK498_05740</name>
</gene>
<reference evidence="11 12" key="1">
    <citation type="submission" date="2017-08" db="EMBL/GenBank/DDBJ databases">
        <title>Halomonas alkalisoli sp. nov., isolated from saline alkaline soil.</title>
        <authorList>
            <person name="Wang D."/>
            <person name="Zhang G."/>
        </authorList>
    </citation>
    <scope>NUCLEOTIDE SEQUENCE [LARGE SCALE GENOMIC DNA]</scope>
    <source>
        <strain evidence="11 12">WRN001</strain>
    </source>
</reference>
<dbReference type="GO" id="GO:0005886">
    <property type="term" value="C:plasma membrane"/>
    <property type="evidence" value="ECO:0007669"/>
    <property type="project" value="UniProtKB-SubCell"/>
</dbReference>
<sequence length="184" mass="20704">MLYVALVWRSFEEVYMDRIINFLIALEEFVSRTLLVCVVLLVFFAAVGRWFGLPVAWSVNIAQLLFVWIIFLGANQALRNDKHIGVDIITSRLTVQWRRLSELGVLALVSAFLVFIVMYGVGLSIDNATRTISNTSISYFYITMAVPVGCLLMLATTLRKIQRLVVNDRGPSHGALSESSDDVR</sequence>
<keyword evidence="7 9" id="KW-0472">Membrane</keyword>
<organism evidence="11 12">
    <name type="scientific">Halomonas salipaludis</name>
    <dbReference type="NCBI Taxonomy" id="2032625"/>
    <lineage>
        <taxon>Bacteria</taxon>
        <taxon>Pseudomonadati</taxon>
        <taxon>Pseudomonadota</taxon>
        <taxon>Gammaproteobacteria</taxon>
        <taxon>Oceanospirillales</taxon>
        <taxon>Halomonadaceae</taxon>
        <taxon>Halomonas</taxon>
    </lineage>
</organism>
<dbReference type="Pfam" id="PF04290">
    <property type="entry name" value="DctQ"/>
    <property type="match status" value="1"/>
</dbReference>
<evidence type="ECO:0000256" key="6">
    <source>
        <dbReference type="ARBA" id="ARBA00022989"/>
    </source>
</evidence>
<dbReference type="EMBL" id="NSKB01000002">
    <property type="protein sequence ID" value="PAU78223.1"/>
    <property type="molecule type" value="Genomic_DNA"/>
</dbReference>
<keyword evidence="6 9" id="KW-1133">Transmembrane helix</keyword>
<evidence type="ECO:0000259" key="10">
    <source>
        <dbReference type="Pfam" id="PF04290"/>
    </source>
</evidence>
<comment type="subunit">
    <text evidence="9">The complex comprises the extracytoplasmic solute receptor protein and the two transmembrane proteins.</text>
</comment>
<evidence type="ECO:0000256" key="5">
    <source>
        <dbReference type="ARBA" id="ARBA00022692"/>
    </source>
</evidence>
<proteinExistence type="inferred from homology"/>
<name>A0A2A2F0Z5_9GAMM</name>
<dbReference type="InterPro" id="IPR055348">
    <property type="entry name" value="DctQ"/>
</dbReference>
<dbReference type="AlphaFoldDB" id="A0A2A2F0Z5"/>
<evidence type="ECO:0000313" key="12">
    <source>
        <dbReference type="Proteomes" id="UP000217771"/>
    </source>
</evidence>
<keyword evidence="12" id="KW-1185">Reference proteome</keyword>
<evidence type="ECO:0000256" key="1">
    <source>
        <dbReference type="ARBA" id="ARBA00004429"/>
    </source>
</evidence>
<evidence type="ECO:0000256" key="7">
    <source>
        <dbReference type="ARBA" id="ARBA00023136"/>
    </source>
</evidence>
<evidence type="ECO:0000256" key="2">
    <source>
        <dbReference type="ARBA" id="ARBA00022448"/>
    </source>
</evidence>
<keyword evidence="3" id="KW-1003">Cell membrane</keyword>
<protein>
    <recommendedName>
        <fullName evidence="9">TRAP transporter small permease protein</fullName>
    </recommendedName>
</protein>
<comment type="similarity">
    <text evidence="8 9">Belongs to the TRAP transporter small permease family.</text>
</comment>
<feature type="transmembrane region" description="Helical" evidence="9">
    <location>
        <begin position="29"/>
        <end position="51"/>
    </location>
</feature>
<dbReference type="GO" id="GO:0015740">
    <property type="term" value="P:C4-dicarboxylate transport"/>
    <property type="evidence" value="ECO:0007669"/>
    <property type="project" value="TreeGrafter"/>
</dbReference>
<accession>A0A2A2F0Z5</accession>
<comment type="caution">
    <text evidence="11">The sequence shown here is derived from an EMBL/GenBank/DDBJ whole genome shotgun (WGS) entry which is preliminary data.</text>
</comment>
<feature type="domain" description="Tripartite ATP-independent periplasmic transporters DctQ component" evidence="10">
    <location>
        <begin position="39"/>
        <end position="165"/>
    </location>
</feature>
<keyword evidence="2 9" id="KW-0813">Transport</keyword>
<dbReference type="PANTHER" id="PTHR35011:SF11">
    <property type="entry name" value="TRAP TRANSPORTER SMALL PERMEASE PROTEIN"/>
    <property type="match status" value="1"/>
</dbReference>
<feature type="transmembrane region" description="Helical" evidence="9">
    <location>
        <begin position="103"/>
        <end position="125"/>
    </location>
</feature>